<protein>
    <submittedName>
        <fullName evidence="2">Uncharacterized protein</fullName>
    </submittedName>
</protein>
<dbReference type="Proteomes" id="UP001607303">
    <property type="component" value="Unassembled WGS sequence"/>
</dbReference>
<reference evidence="2 3" key="1">
    <citation type="journal article" date="2024" name="Ann. Entomol. Soc. Am.">
        <title>Genomic analyses of the southern and eastern yellowjacket wasps (Hymenoptera: Vespidae) reveal evolutionary signatures of social life.</title>
        <authorList>
            <person name="Catto M.A."/>
            <person name="Caine P.B."/>
            <person name="Orr S.E."/>
            <person name="Hunt B.G."/>
            <person name="Goodisman M.A.D."/>
        </authorList>
    </citation>
    <scope>NUCLEOTIDE SEQUENCE [LARGE SCALE GENOMIC DNA]</scope>
    <source>
        <strain evidence="2">232</strain>
        <tissue evidence="2">Head and thorax</tissue>
    </source>
</reference>
<accession>A0ABD2CXI8</accession>
<feature type="compositionally biased region" description="Pro residues" evidence="1">
    <location>
        <begin position="78"/>
        <end position="109"/>
    </location>
</feature>
<dbReference type="EMBL" id="JAYRBN010000026">
    <property type="protein sequence ID" value="KAL2749861.1"/>
    <property type="molecule type" value="Genomic_DNA"/>
</dbReference>
<dbReference type="AlphaFoldDB" id="A0ABD2CXI8"/>
<feature type="region of interest" description="Disordered" evidence="1">
    <location>
        <begin position="60"/>
        <end position="110"/>
    </location>
</feature>
<keyword evidence="3" id="KW-1185">Reference proteome</keyword>
<evidence type="ECO:0000313" key="2">
    <source>
        <dbReference type="EMBL" id="KAL2749861.1"/>
    </source>
</evidence>
<organism evidence="2 3">
    <name type="scientific">Vespula maculifrons</name>
    <name type="common">Eastern yellow jacket</name>
    <name type="synonym">Wasp</name>
    <dbReference type="NCBI Taxonomy" id="7453"/>
    <lineage>
        <taxon>Eukaryota</taxon>
        <taxon>Metazoa</taxon>
        <taxon>Ecdysozoa</taxon>
        <taxon>Arthropoda</taxon>
        <taxon>Hexapoda</taxon>
        <taxon>Insecta</taxon>
        <taxon>Pterygota</taxon>
        <taxon>Neoptera</taxon>
        <taxon>Endopterygota</taxon>
        <taxon>Hymenoptera</taxon>
        <taxon>Apocrita</taxon>
        <taxon>Aculeata</taxon>
        <taxon>Vespoidea</taxon>
        <taxon>Vespidae</taxon>
        <taxon>Vespinae</taxon>
        <taxon>Vespula</taxon>
    </lineage>
</organism>
<comment type="caution">
    <text evidence="2">The sequence shown here is derived from an EMBL/GenBank/DDBJ whole genome shotgun (WGS) entry which is preliminary data.</text>
</comment>
<proteinExistence type="predicted"/>
<name>A0ABD2CXI8_VESMC</name>
<feature type="compositionally biased region" description="Low complexity" evidence="1">
    <location>
        <begin position="63"/>
        <end position="77"/>
    </location>
</feature>
<evidence type="ECO:0000313" key="3">
    <source>
        <dbReference type="Proteomes" id="UP001607303"/>
    </source>
</evidence>
<gene>
    <name evidence="2" type="ORF">V1477_001932</name>
</gene>
<sequence>MTRVRGGDDATTATPAAAAAAASAATGGVSSVEMGIGWLGNGASDCGGSRVERDLEQRDEGIAVTPSTVPVAAATPSLPSPPPSPPPPPPPPPSPPSPPSPLPPPPPPLLYRARVFDVRTDA</sequence>
<evidence type="ECO:0000256" key="1">
    <source>
        <dbReference type="SAM" id="MobiDB-lite"/>
    </source>
</evidence>